<proteinExistence type="predicted"/>
<evidence type="ECO:0000313" key="2">
    <source>
        <dbReference type="EMBL" id="CAE8634182.1"/>
    </source>
</evidence>
<reference evidence="2" key="1">
    <citation type="submission" date="2021-02" db="EMBL/GenBank/DDBJ databases">
        <authorList>
            <person name="Dougan E. K."/>
            <person name="Rhodes N."/>
            <person name="Thang M."/>
            <person name="Chan C."/>
        </authorList>
    </citation>
    <scope>NUCLEOTIDE SEQUENCE</scope>
</reference>
<keyword evidence="1" id="KW-0732">Signal</keyword>
<name>A0A813H977_POLGL</name>
<dbReference type="EMBL" id="CAJNNW010001107">
    <property type="protein sequence ID" value="CAE8634182.1"/>
    <property type="molecule type" value="Genomic_DNA"/>
</dbReference>
<gene>
    <name evidence="2" type="ORF">PGLA2088_LOCUS1433</name>
</gene>
<feature type="signal peptide" evidence="1">
    <location>
        <begin position="1"/>
        <end position="29"/>
    </location>
</feature>
<dbReference type="Proteomes" id="UP000626109">
    <property type="component" value="Unassembled WGS sequence"/>
</dbReference>
<accession>A0A813H977</accession>
<organism evidence="2 3">
    <name type="scientific">Polarella glacialis</name>
    <name type="common">Dinoflagellate</name>
    <dbReference type="NCBI Taxonomy" id="89957"/>
    <lineage>
        <taxon>Eukaryota</taxon>
        <taxon>Sar</taxon>
        <taxon>Alveolata</taxon>
        <taxon>Dinophyceae</taxon>
        <taxon>Suessiales</taxon>
        <taxon>Suessiaceae</taxon>
        <taxon>Polarella</taxon>
    </lineage>
</organism>
<evidence type="ECO:0008006" key="4">
    <source>
        <dbReference type="Google" id="ProtNLM"/>
    </source>
</evidence>
<evidence type="ECO:0000256" key="1">
    <source>
        <dbReference type="SAM" id="SignalP"/>
    </source>
</evidence>
<evidence type="ECO:0000313" key="3">
    <source>
        <dbReference type="Proteomes" id="UP000626109"/>
    </source>
</evidence>
<protein>
    <recommendedName>
        <fullName evidence="4">EGF-like domain-containing protein</fullName>
    </recommendedName>
</protein>
<sequence length="1927" mass="207652">MVTWGVQQSPAAFVLTAALALSMLHRVDAAGTLQGVFAQPMGLQADTEVPIYLSFTTGSNSAYGQADVDDGTAKMMLSFQMTVYCRPEIEPCQYVELGENNNCRKILEAPNLPPIRWCSNGPFGIMTLELRRTLEKNTRYDLLVLGTLPGPGKRIQSVIARTLDSALYLDISRAVPFEEATVPILPEYTTDSPTNKQITAFELVTPPVASQGEMLHQYTFRITGSSVPFTLGDEIRLYASPLIYPDEGLSFGGACMGFDTSGFGSPLAFVSCRLDSIPPDTRVGYNVVVLTFGANSKLNEVPRYFRIALSTPKGQGSIGRWWAASKDLAVLSPSKVFNKVIQASSDFFVRPSMDILTGEMPASADPSINARQKLHLTIFPRVNILGATAAPTTITIVSPTFHEITGCSVLNPILDVYVVGQGADAYCKLSFTDNQNLYAHQSVAVRLEVLNPTFALPAETFQVSLITGDGTMSLSQSFSGWPVYASLKQVFIAPMTVEYAQWNELQVFFRTAATSPPEPRAVIVAPTGYTFEDGCNFDILIGFPAGVRCSNPLSEMGRNLFSLQMPMSTAFEQGMFYAANIYPLRNPYPGSYSGLGALSDLPWRIDITTMSGDRILETTRRVPRGPNLAGFALYPAALLNCAIEPSIRIPLADNVVTLNFELSVKVTSHGERMRITAANGYRWKIGAAVEIKVGDTAASIATLTYDQSYPPVVVPYNQIELTLINPAMPAGSDITVQGTVVNAAIDAELNEDIRSANAWLVELYEPGSGYLQYEYRHQAAIFRGFNLKAITGGSVTAWVPSARATQLPIMVTFRLGSPLFAKAGSGTQAALEITAPQGFEFPPDCAAQRISPPHQPEDGFSALPAGSISSCTGGPINNTAGSASNANMTMTGTEDSVVNRRVALILLKAGTVVDKRLVYSLMLEVVIPGSTPWDNTWRIRSIIVLSGGQRVQLEEQSRVPGFRLATAFLSAVYHPGTEDTGEDLRGGASENLVMFSLQPSSVVPAGGQLQLTAPYRFTFARDCRLSLRSARTILSELEGDGIYADMPPVKSCSGVRNVATVVFTNSLEVAIRYSFRFTVTNPVLPHPAEWPFKQNFWRFGTFDEDGAPLNTAEVTAFFLWAFVSSLVTPLVYGATESSVVTIEIEPSLTVPPLGSLFVAAALGFVLPVPCEGFQRDTFGSDLGFSPLPPQTTCSRGPGGSRVVKLQLDSFSYIAAGVRVRFRLTAVNPSVPTVTAVWSISSAELSETGESYLEQSPAVEGFPVHSRLKSFAVLPSAQLADTVAIAQIEVSVQESLGVFDVVSTTEASFLVVDMPPYFAVPVLAPEVRVNSKNSTSSAGITVDSGAEVMTQLLQCQQFTRIYPEPEFFPADADGCLAAPAINSFRVRLTQNLAAGPAYTFSVGVKHPVLTSFDRLKQIMQVNVWQVRLVRLSTDGKDMTFTSRSADGYRLFPLLPNVLVVAETQPLGVGMLTRVTVRFQVVSPLSAAASDSLMLLPPASVLAQFGQGCFCELSVAEKILPSAQVLCEQNAASGGVMMRLAGGAIIPADAQVKVDVQVHSGNEPLSVGQAQNGWTVMTLDVQGTAWDQAVNIPGFTVFPALLDTAVIPKDLAAMSFANFAEFRFTVTVGAPENSELAVIAPAGFVLYPRTFSPGSLPGADLLVRSSGVSQPMARQGSFDGEVIISLPLPLPPLQPFSFRLTIGNPAVSPSSNMWILDVRSGSNQTLAIDPMVEGFVVKSSFNTTLIESEVDEPLAENYVHILIAVSERLSADSFLSKSACASVAADQVCTVATFLEVTAPVGFVFQPTCGYWVLARVGSRHKGLPPGSICRADPATPNVARVQVSLSLERLQLYEFTLQVRNALSTTLQNVWQLQAVQNGMVRERNAHVEGFPLRQLRTVRLTPTTTLAGAVDNTVTFQLRSERPLTRG</sequence>
<feature type="non-terminal residue" evidence="2">
    <location>
        <position position="1927"/>
    </location>
</feature>
<feature type="chain" id="PRO_5032858802" description="EGF-like domain-containing protein" evidence="1">
    <location>
        <begin position="30"/>
        <end position="1927"/>
    </location>
</feature>
<comment type="caution">
    <text evidence="2">The sequence shown here is derived from an EMBL/GenBank/DDBJ whole genome shotgun (WGS) entry which is preliminary data.</text>
</comment>